<name>A0ABX5A880_RATRA</name>
<evidence type="ECO:0000313" key="2">
    <source>
        <dbReference type="Proteomes" id="UP000239698"/>
    </source>
</evidence>
<accession>A0ABX5A880</accession>
<reference evidence="1 2" key="1">
    <citation type="submission" date="2018-02" db="EMBL/GenBank/DDBJ databases">
        <title>Bacteriophage NCPPB3778 and a type I-E CRISPR drive the evolution of the US Biological Select Agent, Rathayibacter toxicus.</title>
        <authorList>
            <person name="Davis E.W.II."/>
            <person name="Tabima J.F."/>
            <person name="Weisberg A.J."/>
            <person name="Lopes L.D."/>
            <person name="Wiseman M.S."/>
            <person name="Wiseman M.S."/>
            <person name="Pupko T."/>
            <person name="Belcher M.S."/>
            <person name="Sechler A.J."/>
            <person name="Tancos M.A."/>
            <person name="Schroeder B.K."/>
            <person name="Murray T.D."/>
            <person name="Luster D.G."/>
            <person name="Schneider W.L."/>
            <person name="Rogers E."/>
            <person name="Andreote F.D."/>
            <person name="Grunwald N.J."/>
            <person name="Putnam M.L."/>
            <person name="Chang J.H."/>
        </authorList>
    </citation>
    <scope>NUCLEOTIDE SEQUENCE [LARGE SCALE GENOMIC DNA]</scope>
    <source>
        <strain evidence="1 2">AY1D6</strain>
    </source>
</reference>
<comment type="caution">
    <text evidence="1">The sequence shown here is derived from an EMBL/GenBank/DDBJ whole genome shotgun (WGS) entry which is preliminary data.</text>
</comment>
<organism evidence="1 2">
    <name type="scientific">Rathayibacter rathayi</name>
    <name type="common">Corynebacterium rathayi</name>
    <dbReference type="NCBI Taxonomy" id="33887"/>
    <lineage>
        <taxon>Bacteria</taxon>
        <taxon>Bacillati</taxon>
        <taxon>Actinomycetota</taxon>
        <taxon>Actinomycetes</taxon>
        <taxon>Micrococcales</taxon>
        <taxon>Microbacteriaceae</taxon>
        <taxon>Rathayibacter</taxon>
    </lineage>
</organism>
<sequence>MEDHRRGADGGAEVGVVLGGTAVGNEVEGDQLFLGLIGHVAGLLFPLAQHLPVGVEDLPQSPDMGGGAVVS</sequence>
<dbReference type="EMBL" id="PSVT01000057">
    <property type="protein sequence ID" value="PPH71375.1"/>
    <property type="molecule type" value="Genomic_DNA"/>
</dbReference>
<keyword evidence="2" id="KW-1185">Reference proteome</keyword>
<evidence type="ECO:0000313" key="1">
    <source>
        <dbReference type="EMBL" id="PPH71375.1"/>
    </source>
</evidence>
<dbReference type="Proteomes" id="UP000239698">
    <property type="component" value="Unassembled WGS sequence"/>
</dbReference>
<gene>
    <name evidence="1" type="ORF">C5C40_15110</name>
</gene>
<proteinExistence type="predicted"/>
<protein>
    <submittedName>
        <fullName evidence="1">Uncharacterized protein</fullName>
    </submittedName>
</protein>